<dbReference type="Pfam" id="PF11894">
    <property type="entry name" value="Nup192"/>
    <property type="match status" value="1"/>
</dbReference>
<protein>
    <recommendedName>
        <fullName evidence="8">Nucleoporin</fullName>
    </recommendedName>
</protein>
<keyword evidence="4" id="KW-0539">Nucleus</keyword>
<comment type="similarity">
    <text evidence="2">Belongs to the NUP186/NUP192/NUP205 family.</text>
</comment>
<proteinExistence type="inferred from homology"/>
<organism evidence="6 7">
    <name type="scientific">Hohenbuehelia grisea</name>
    <dbReference type="NCBI Taxonomy" id="104357"/>
    <lineage>
        <taxon>Eukaryota</taxon>
        <taxon>Fungi</taxon>
        <taxon>Dikarya</taxon>
        <taxon>Basidiomycota</taxon>
        <taxon>Agaricomycotina</taxon>
        <taxon>Agaricomycetes</taxon>
        <taxon>Agaricomycetidae</taxon>
        <taxon>Agaricales</taxon>
        <taxon>Pleurotineae</taxon>
        <taxon>Pleurotaceae</taxon>
        <taxon>Hohenbuehelia</taxon>
    </lineage>
</organism>
<feature type="region of interest" description="Disordered" evidence="5">
    <location>
        <begin position="602"/>
        <end position="640"/>
    </location>
</feature>
<evidence type="ECO:0000313" key="6">
    <source>
        <dbReference type="EMBL" id="KAL0952727.1"/>
    </source>
</evidence>
<gene>
    <name evidence="6" type="ORF">HGRIS_006960</name>
</gene>
<sequence length="2097" mass="231766">MESISQLRDALLHALGDRVAPHAEQELFDSLMVHKSRLLSLYDVGPKNAQQQKEVESGKITVNGDTIGVNTDFIRQVLFLSQQLECSERYIAELLLFVMKQKPNRDPTECLESCIAEFHERRRHVVDTLRYLFEASETASISDVSSICQRLDAFTRSELLSQGSSSYLPSRIFKEIENLGNLISRADAARRGAGSQTTAAAGQANFTLGYDILNARYDSLRYERRYLATTLATISRLGYLTTNETQLLVDWLSQNPNDTMTYYLLTALFSTFDPVDPESAGGRMRAQLAMDKRHMLFMTKKFASTTEWKDTGLKATVLLQWTLFLTETRYRNPDLEHHEGFKAEELESQIWNSIQGDAFRHLAQLVLQLRNVTTSAPITSAFAALTPTPEQSEQRHVPHDEFKPVFLATLETLVRSLITHASSELRKIKQRQEDLVLANARTDRNRAPSGLFGSSHPPTDKSSAPPRNDIAMLYSFIGLLYSSLPPERALQFWGAGAHADSERMTYLEYIESTAGRLPSFLQWAVWSTQVHDLKMSMALYDMLGGLSKGQQCSELAHNFMARGGGEVIAGSGPPSSGGSGGQQAVSWLLVFGLLESWATAHSNPRNQPAQQPIPLSHSFGFGSQTSHSRPQHNHSPPPDIGPEEVLLAQSFLRFLSTVVTHSVGVRVAIYSFSHYRTVPTLVSLIPLGIPLELKGAIFDTLAAFCQPGAGRMGVEVCKGVWALMERLEIINVRGNPSAGLPAAKGVEAELEEIETVHRIYPATISFLKLLGTLIHTPKRIRLKDRLTDAEPVNTIPDGLGQQYRLPGIGPFTSFVIDTVFLQIPSREYARPSERWQMNDLCLCFIERALASFDLESLLTAAEDARLREDVVVPLVVQPGFDVMKRLLLTSPLQASILTYAVEGVEGFEKGIAEDEPYFRSTIVRVLRIIHRVLEIQEIFLDVLVPLLSEFDSAPIVGVVQPRSYFTRFDQALAFGQQSIPAIAAYVAFANHAELAILSIKIITILSSSPSIPNLTALIEQSNESERILDGYRNVLSVETSDDAFEAEELAEQCTGAGVPDEDEEPSVQQAVRLAALDMFIGNTVPGRSFPNVAHFLLLGGTDKQQIQDPHAQGARAACIHVILSLLSTGIPRLTANGRDSSERPVAHGTPLFIAQPSLAERCYRIVYQLCLHPRTFDFTMRYLRTREDFFARQLAVMPAVVPDAWQEPQIQVLYHDGSSVATTVSSFSSFLRLRSCIFDLIALDLHVLTQKGHFKSVDELLGILFGRGAYDDTPAWEDDVFQPFREIGQSHLRIIEFFRALVFEWSDSLAVEPVDLKFLSQLNLNSCLRPDSTGCEVVDRATLVTLLSSAQRTLHAQGNIATDAHKEQLELEINYVLASSAIENHRRQVSFATANAYESWRRLLDVSLIKCFDRLPHAQREGTLFDLMQLLPPVIRSADIQESTAVLLSETILSSITKLREDRRQSLLVSGDDSSLPAERLYTIARGILESVLDSGHMELVRGNLYAALINYVHLVSSIPPSATSKTGALNSSFSPRDSTLHDSGFGRTLRQSSVSGSGALNSLKSGTLALMKGSIDRLVATIARDAIDGAEVWRTIAFMLLDSVVRLSSLEKQEGVLTALTRHGILANFVRGIKDADNLLQSVLKPDPDDLNPLYVYEAKMSLFIRMIQTRAGAEKLLDAQLITILGQCDYLDARPEADQSFMDNDSFLPSAIQRYHQLFMPALQVVNGMISTLGNKHAAVSNQALDFLSNHSSTIVIMLKSDAEDVPIAIIEELHLIVMLCNAVLPSVPKSELATAHSGFGAIHSAILGLSTRSLLHGYWSRNIRPQTDAEMLSASVAAPGLTSLSAFDVQVRQAERLLRRGVVSYIGTASEFTEPEITLILSPGTKASRADDNRNNFTASVPSVGDALEALDDICQDLSETLRQIGDLAAEITSREHVGMDKMQRILTSVDARTWQDLDMTQKHALLQRELERIMDSAKSIAKALLSTVEQLLLVLWRHIAHYGDGLSGPTAKLGPSSNGFGASHAMRFVSAPEPEVFRGEVGRRLPGVVSHLEAIDLTKLLSSHEAQASTRYIEIMCRRLKDSVQVGSVDEEP</sequence>
<reference evidence="7" key="1">
    <citation type="submission" date="2024-06" db="EMBL/GenBank/DDBJ databases">
        <title>Multi-omics analyses provide insights into the biosynthesis of the anticancer antibiotic pleurotin in Hohenbuehelia grisea.</title>
        <authorList>
            <person name="Weaver J.A."/>
            <person name="Alberti F."/>
        </authorList>
    </citation>
    <scope>NUCLEOTIDE SEQUENCE [LARGE SCALE GENOMIC DNA]</scope>
    <source>
        <strain evidence="7">T-177</strain>
    </source>
</reference>
<dbReference type="PANTHER" id="PTHR31344">
    <property type="entry name" value="NUCLEAR PORE COMPLEX PROTEIN NUP205"/>
    <property type="match status" value="1"/>
</dbReference>
<evidence type="ECO:0000313" key="7">
    <source>
        <dbReference type="Proteomes" id="UP001556367"/>
    </source>
</evidence>
<evidence type="ECO:0000256" key="1">
    <source>
        <dbReference type="ARBA" id="ARBA00004123"/>
    </source>
</evidence>
<comment type="caution">
    <text evidence="6">The sequence shown here is derived from an EMBL/GenBank/DDBJ whole genome shotgun (WGS) entry which is preliminary data.</text>
</comment>
<evidence type="ECO:0000256" key="2">
    <source>
        <dbReference type="ARBA" id="ARBA00005892"/>
    </source>
</evidence>
<dbReference type="InterPro" id="IPR021827">
    <property type="entry name" value="Nup186/Nup192/Nup205"/>
</dbReference>
<dbReference type="Proteomes" id="UP001556367">
    <property type="component" value="Unassembled WGS sequence"/>
</dbReference>
<keyword evidence="7" id="KW-1185">Reference proteome</keyword>
<keyword evidence="3" id="KW-0813">Transport</keyword>
<feature type="region of interest" description="Disordered" evidence="5">
    <location>
        <begin position="446"/>
        <end position="466"/>
    </location>
</feature>
<evidence type="ECO:0000256" key="5">
    <source>
        <dbReference type="SAM" id="MobiDB-lite"/>
    </source>
</evidence>
<evidence type="ECO:0000256" key="4">
    <source>
        <dbReference type="ARBA" id="ARBA00023242"/>
    </source>
</evidence>
<dbReference type="PANTHER" id="PTHR31344:SF0">
    <property type="entry name" value="NUCLEAR PORE COMPLEX PROTEIN NUP205"/>
    <property type="match status" value="1"/>
</dbReference>
<accession>A0ABR3JB66</accession>
<evidence type="ECO:0000256" key="3">
    <source>
        <dbReference type="ARBA" id="ARBA00022448"/>
    </source>
</evidence>
<dbReference type="EMBL" id="JASNQZ010000010">
    <property type="protein sequence ID" value="KAL0952727.1"/>
    <property type="molecule type" value="Genomic_DNA"/>
</dbReference>
<name>A0ABR3JB66_9AGAR</name>
<comment type="subcellular location">
    <subcellularLocation>
        <location evidence="1">Nucleus</location>
    </subcellularLocation>
</comment>
<evidence type="ECO:0008006" key="8">
    <source>
        <dbReference type="Google" id="ProtNLM"/>
    </source>
</evidence>